<sequence length="100" mass="11766">MAVGYKFSMEDFPVPDDFTTAIYYVVAFLSVWCVILYVTRSLKSIFWPMMIVISGLFVYRVLRTFDPMDFLDMFVKALELTYDLCFELYQRFVGSCPSDE</sequence>
<dbReference type="AlphaFoldDB" id="A0A9Q0BK63"/>
<reference evidence="2" key="1">
    <citation type="journal article" date="2023" name="Genome Biol. Evol.">
        <title>Long-read-based Genome Assembly of Drosophila gunungcola Reveals Fewer Chemosensory Genes in Flower-breeding Species.</title>
        <authorList>
            <person name="Negi A."/>
            <person name="Liao B.Y."/>
            <person name="Yeh S.D."/>
        </authorList>
    </citation>
    <scope>NUCLEOTIDE SEQUENCE</scope>
    <source>
        <strain evidence="2">Sukarami</strain>
    </source>
</reference>
<protein>
    <submittedName>
        <fullName evidence="2">Uncharacterized protein</fullName>
    </submittedName>
</protein>
<gene>
    <name evidence="2" type="ORF">M5D96_011730</name>
</gene>
<dbReference type="OrthoDB" id="8028675at2759"/>
<proteinExistence type="predicted"/>
<dbReference type="Proteomes" id="UP001059596">
    <property type="component" value="Unassembled WGS sequence"/>
</dbReference>
<accession>A0A9Q0BK63</accession>
<keyword evidence="1" id="KW-0812">Transmembrane</keyword>
<feature type="transmembrane region" description="Helical" evidence="1">
    <location>
        <begin position="20"/>
        <end position="38"/>
    </location>
</feature>
<feature type="transmembrane region" description="Helical" evidence="1">
    <location>
        <begin position="45"/>
        <end position="62"/>
    </location>
</feature>
<evidence type="ECO:0000313" key="3">
    <source>
        <dbReference type="Proteomes" id="UP001059596"/>
    </source>
</evidence>
<organism evidence="2 3">
    <name type="scientific">Drosophila gunungcola</name>
    <name type="common">fruit fly</name>
    <dbReference type="NCBI Taxonomy" id="103775"/>
    <lineage>
        <taxon>Eukaryota</taxon>
        <taxon>Metazoa</taxon>
        <taxon>Ecdysozoa</taxon>
        <taxon>Arthropoda</taxon>
        <taxon>Hexapoda</taxon>
        <taxon>Insecta</taxon>
        <taxon>Pterygota</taxon>
        <taxon>Neoptera</taxon>
        <taxon>Endopterygota</taxon>
        <taxon>Diptera</taxon>
        <taxon>Brachycera</taxon>
        <taxon>Muscomorpha</taxon>
        <taxon>Ephydroidea</taxon>
        <taxon>Drosophilidae</taxon>
        <taxon>Drosophila</taxon>
        <taxon>Sophophora</taxon>
    </lineage>
</organism>
<keyword evidence="1" id="KW-0472">Membrane</keyword>
<comment type="caution">
    <text evidence="2">The sequence shown here is derived from an EMBL/GenBank/DDBJ whole genome shotgun (WGS) entry which is preliminary data.</text>
</comment>
<keyword evidence="1" id="KW-1133">Transmembrane helix</keyword>
<evidence type="ECO:0000256" key="1">
    <source>
        <dbReference type="SAM" id="Phobius"/>
    </source>
</evidence>
<evidence type="ECO:0000313" key="2">
    <source>
        <dbReference type="EMBL" id="KAI8035507.1"/>
    </source>
</evidence>
<name>A0A9Q0BK63_9MUSC</name>
<dbReference type="EMBL" id="JAMKOV010000035">
    <property type="protein sequence ID" value="KAI8035507.1"/>
    <property type="molecule type" value="Genomic_DNA"/>
</dbReference>
<keyword evidence="3" id="KW-1185">Reference proteome</keyword>